<keyword evidence="3" id="KW-0547">Nucleotide-binding</keyword>
<evidence type="ECO:0000256" key="3">
    <source>
        <dbReference type="ARBA" id="ARBA00022741"/>
    </source>
</evidence>
<keyword evidence="2" id="KW-0813">Transport</keyword>
<evidence type="ECO:0000256" key="5">
    <source>
        <dbReference type="ARBA" id="ARBA00022970"/>
    </source>
</evidence>
<dbReference type="GO" id="GO:0016887">
    <property type="term" value="F:ATP hydrolysis activity"/>
    <property type="evidence" value="ECO:0007669"/>
    <property type="project" value="InterPro"/>
</dbReference>
<dbReference type="GO" id="GO:0015658">
    <property type="term" value="F:branched-chain amino acid transmembrane transporter activity"/>
    <property type="evidence" value="ECO:0007669"/>
    <property type="project" value="TreeGrafter"/>
</dbReference>
<dbReference type="CDD" id="cd03224">
    <property type="entry name" value="ABC_TM1139_LivF_branched"/>
    <property type="match status" value="1"/>
</dbReference>
<evidence type="ECO:0000256" key="1">
    <source>
        <dbReference type="ARBA" id="ARBA00005417"/>
    </source>
</evidence>
<evidence type="ECO:0000256" key="2">
    <source>
        <dbReference type="ARBA" id="ARBA00022448"/>
    </source>
</evidence>
<dbReference type="PROSITE" id="PS00211">
    <property type="entry name" value="ABC_TRANSPORTER_1"/>
    <property type="match status" value="1"/>
</dbReference>
<dbReference type="EMBL" id="WBVM01000003">
    <property type="protein sequence ID" value="KAB2808370.1"/>
    <property type="molecule type" value="Genomic_DNA"/>
</dbReference>
<dbReference type="InterPro" id="IPR003593">
    <property type="entry name" value="AAA+_ATPase"/>
</dbReference>
<feature type="domain" description="ABC transporter" evidence="6">
    <location>
        <begin position="2"/>
        <end position="236"/>
    </location>
</feature>
<dbReference type="SMART" id="SM00382">
    <property type="entry name" value="AAA"/>
    <property type="match status" value="1"/>
</dbReference>
<keyword evidence="5" id="KW-0029">Amino-acid transport</keyword>
<dbReference type="SUPFAM" id="SSF52540">
    <property type="entry name" value="P-loop containing nucleoside triphosphate hydrolases"/>
    <property type="match status" value="1"/>
</dbReference>
<evidence type="ECO:0000259" key="6">
    <source>
        <dbReference type="PROSITE" id="PS50893"/>
    </source>
</evidence>
<gene>
    <name evidence="7" type="ORF">F9L07_22920</name>
</gene>
<comment type="caution">
    <text evidence="7">The sequence shown here is derived from an EMBL/GenBank/DDBJ whole genome shotgun (WGS) entry which is preliminary data.</text>
</comment>
<evidence type="ECO:0000313" key="7">
    <source>
        <dbReference type="EMBL" id="KAB2808370.1"/>
    </source>
</evidence>
<proteinExistence type="inferred from homology"/>
<comment type="similarity">
    <text evidence="1">Belongs to the ABC transporter superfamily.</text>
</comment>
<sequence>MLELREVTVSYGAVAAVGGVDLDCARGEVVALLGANGAGKSSVVKAINGLVRPIGGTVVWDGRAVHDWSPDRIARAGIVSVPEGREVFGGLTVAENLQLGSYRLGRRGAGDRAALDQVLDYYPVLAARSGQAARTLSGGEQQMLVIGRALMARPELLLLDEPSLGLAPKIVAEVYATLRQVCRDLDLTALVVEQDISAVLSVAARAHVMEAGRIRVSGSAAEIGDDESLREIYLGARS</sequence>
<evidence type="ECO:0000256" key="4">
    <source>
        <dbReference type="ARBA" id="ARBA00022840"/>
    </source>
</evidence>
<keyword evidence="4 7" id="KW-0067">ATP-binding</keyword>
<dbReference type="PROSITE" id="PS50893">
    <property type="entry name" value="ABC_TRANSPORTER_2"/>
    <property type="match status" value="1"/>
</dbReference>
<dbReference type="InterPro" id="IPR027417">
    <property type="entry name" value="P-loop_NTPase"/>
</dbReference>
<dbReference type="Gene3D" id="3.40.50.300">
    <property type="entry name" value="P-loop containing nucleotide triphosphate hydrolases"/>
    <property type="match status" value="1"/>
</dbReference>
<dbReference type="InterPro" id="IPR017871">
    <property type="entry name" value="ABC_transporter-like_CS"/>
</dbReference>
<dbReference type="RefSeq" id="WP_151582050.1">
    <property type="nucleotide sequence ID" value="NZ_CP182503.1"/>
</dbReference>
<dbReference type="InterPro" id="IPR052156">
    <property type="entry name" value="BCAA_Transport_ATP-bd_LivF"/>
</dbReference>
<dbReference type="Proteomes" id="UP000449906">
    <property type="component" value="Unassembled WGS sequence"/>
</dbReference>
<dbReference type="InterPro" id="IPR003439">
    <property type="entry name" value="ABC_transporter-like_ATP-bd"/>
</dbReference>
<accession>A0A7J5DT89</accession>
<dbReference type="GO" id="GO:0005524">
    <property type="term" value="F:ATP binding"/>
    <property type="evidence" value="ECO:0007669"/>
    <property type="project" value="UniProtKB-KW"/>
</dbReference>
<evidence type="ECO:0000313" key="8">
    <source>
        <dbReference type="Proteomes" id="UP000449906"/>
    </source>
</evidence>
<protein>
    <submittedName>
        <fullName evidence="7">ABC transporter ATP-binding protein</fullName>
    </submittedName>
</protein>
<dbReference type="PANTHER" id="PTHR43820:SF4">
    <property type="entry name" value="HIGH-AFFINITY BRANCHED-CHAIN AMINO ACID TRANSPORT ATP-BINDING PROTEIN LIVF"/>
    <property type="match status" value="1"/>
</dbReference>
<reference evidence="7 8" key="1">
    <citation type="submission" date="2019-09" db="EMBL/GenBank/DDBJ databases">
        <title>Pimelobacter sp. isolated from Paulinella.</title>
        <authorList>
            <person name="Jeong S.E."/>
        </authorList>
    </citation>
    <scope>NUCLEOTIDE SEQUENCE [LARGE SCALE GENOMIC DNA]</scope>
    <source>
        <strain evidence="7 8">Pch-N</strain>
    </source>
</reference>
<dbReference type="GO" id="GO:0015807">
    <property type="term" value="P:L-amino acid transport"/>
    <property type="evidence" value="ECO:0007669"/>
    <property type="project" value="TreeGrafter"/>
</dbReference>
<dbReference type="AlphaFoldDB" id="A0A7J5DT89"/>
<name>A0A7J5DT89_NOCSI</name>
<dbReference type="PANTHER" id="PTHR43820">
    <property type="entry name" value="HIGH-AFFINITY BRANCHED-CHAIN AMINO ACID TRANSPORT ATP-BINDING PROTEIN LIVF"/>
    <property type="match status" value="1"/>
</dbReference>
<organism evidence="7 8">
    <name type="scientific">Nocardioides simplex</name>
    <name type="common">Arthrobacter simplex</name>
    <dbReference type="NCBI Taxonomy" id="2045"/>
    <lineage>
        <taxon>Bacteria</taxon>
        <taxon>Bacillati</taxon>
        <taxon>Actinomycetota</taxon>
        <taxon>Actinomycetes</taxon>
        <taxon>Propionibacteriales</taxon>
        <taxon>Nocardioidaceae</taxon>
        <taxon>Pimelobacter</taxon>
    </lineage>
</organism>
<dbReference type="Pfam" id="PF00005">
    <property type="entry name" value="ABC_tran"/>
    <property type="match status" value="1"/>
</dbReference>